<dbReference type="EMBL" id="CP136964">
    <property type="protein sequence ID" value="WOS96282.1"/>
    <property type="molecule type" value="Genomic_DNA"/>
</dbReference>
<dbReference type="InterPro" id="IPR006594">
    <property type="entry name" value="LisH"/>
</dbReference>
<dbReference type="InterPro" id="IPR029442">
    <property type="entry name" value="GyrI-like"/>
</dbReference>
<evidence type="ECO:0000256" key="1">
    <source>
        <dbReference type="ARBA" id="ARBA00023125"/>
    </source>
</evidence>
<feature type="domain" description="HTH merR-type" evidence="3">
    <location>
        <begin position="1"/>
        <end position="70"/>
    </location>
</feature>
<dbReference type="PANTHER" id="PTHR30204:SF85">
    <property type="entry name" value="MULTIDRUG-EFFLUX TRANSPORTER 2 REGULATOR"/>
    <property type="match status" value="1"/>
</dbReference>
<keyword evidence="1" id="KW-0238">DNA-binding</keyword>
<evidence type="ECO:0000313" key="4">
    <source>
        <dbReference type="EMBL" id="WOS96282.1"/>
    </source>
</evidence>
<feature type="coiled-coil region" evidence="2">
    <location>
        <begin position="70"/>
        <end position="114"/>
    </location>
</feature>
<evidence type="ECO:0000256" key="2">
    <source>
        <dbReference type="SAM" id="Coils"/>
    </source>
</evidence>
<dbReference type="KEGG" id="nmy:CJ229_000630"/>
<dbReference type="Gene3D" id="1.10.1660.10">
    <property type="match status" value="1"/>
</dbReference>
<reference evidence="4 5" key="2">
    <citation type="submission" date="2023-10" db="EMBL/GenBank/DDBJ databases">
        <authorList>
            <person name="Choi B."/>
        </authorList>
    </citation>
    <scope>NUCLEOTIDE SEQUENCE [LARGE SCALE GENOMIC DNA]</scope>
    <source>
        <strain evidence="4 5">UMB0959</strain>
    </source>
</reference>
<evidence type="ECO:0000259" key="3">
    <source>
        <dbReference type="PROSITE" id="PS50937"/>
    </source>
</evidence>
<protein>
    <submittedName>
        <fullName evidence="4">MerR family transcriptional regulator</fullName>
    </submittedName>
</protein>
<dbReference type="PROSITE" id="PS00552">
    <property type="entry name" value="HTH_MERR_1"/>
    <property type="match status" value="1"/>
</dbReference>
<dbReference type="InterPro" id="IPR000551">
    <property type="entry name" value="MerR-type_HTH_dom"/>
</dbReference>
<dbReference type="AlphaFoldDB" id="A0AAF0YKZ4"/>
<dbReference type="GO" id="GO:0003700">
    <property type="term" value="F:DNA-binding transcription factor activity"/>
    <property type="evidence" value="ECO:0007669"/>
    <property type="project" value="InterPro"/>
</dbReference>
<dbReference type="InterPro" id="IPR047057">
    <property type="entry name" value="MerR_fam"/>
</dbReference>
<gene>
    <name evidence="4" type="ORF">CJ229_000630</name>
</gene>
<accession>A0AAF0YKZ4</accession>
<dbReference type="SUPFAM" id="SSF46955">
    <property type="entry name" value="Putative DNA-binding domain"/>
    <property type="match status" value="1"/>
</dbReference>
<sequence>MFTTGEFANICNVKKQTLFHYDDIDLLKPEYVAPNGYRYYSFQQAEVFTVIEILKEIGMSLSDIKDFLNANNLKETAEMLTEKAEMMQQKIEALQRTKEIIQNKKEQIVNAINLDIDNITIEHLEREYYVLSKNILNSTDKEFTEVMMSFIKHIKEEGLDIGYPVGGVIPKAQIEKNDYLNVSHLFMRIKEKALKNPFIRKSCTYAVGYHKGSYIKTYETYEKMKSFIDSNGYQISGDTIEEYVIDGLSAIGEEDYITKIMIQVEGK</sequence>
<evidence type="ECO:0000313" key="5">
    <source>
        <dbReference type="Proteomes" id="UP000243626"/>
    </source>
</evidence>
<dbReference type="Pfam" id="PF13411">
    <property type="entry name" value="MerR_1"/>
    <property type="match status" value="1"/>
</dbReference>
<name>A0AAF0YKZ4_9STAP</name>
<dbReference type="SMART" id="SM00422">
    <property type="entry name" value="HTH_MERR"/>
    <property type="match status" value="1"/>
</dbReference>
<dbReference type="GO" id="GO:0003677">
    <property type="term" value="F:DNA binding"/>
    <property type="evidence" value="ECO:0007669"/>
    <property type="project" value="UniProtKB-KW"/>
</dbReference>
<dbReference type="PROSITE" id="PS50896">
    <property type="entry name" value="LISH"/>
    <property type="match status" value="1"/>
</dbReference>
<dbReference type="InterPro" id="IPR011256">
    <property type="entry name" value="Reg_factor_effector_dom_sf"/>
</dbReference>
<dbReference type="PROSITE" id="PS50937">
    <property type="entry name" value="HTH_MERR_2"/>
    <property type="match status" value="1"/>
</dbReference>
<proteinExistence type="predicted"/>
<dbReference type="RefSeq" id="WP_317846588.1">
    <property type="nucleotide sequence ID" value="NZ_CP136964.1"/>
</dbReference>
<dbReference type="SUPFAM" id="SSF55136">
    <property type="entry name" value="Probable bacterial effector-binding domain"/>
    <property type="match status" value="1"/>
</dbReference>
<dbReference type="Gene3D" id="3.20.80.10">
    <property type="entry name" value="Regulatory factor, effector binding domain"/>
    <property type="match status" value="1"/>
</dbReference>
<dbReference type="PANTHER" id="PTHR30204">
    <property type="entry name" value="REDOX-CYCLING DRUG-SENSING TRANSCRIPTIONAL ACTIVATOR SOXR"/>
    <property type="match status" value="1"/>
</dbReference>
<reference evidence="5" key="1">
    <citation type="submission" date="2017-09" db="EMBL/GenBank/DDBJ databases">
        <title>Bacterial strain isolated from the female urinary microbiota.</title>
        <authorList>
            <person name="Thomas-White K."/>
            <person name="Kumar N."/>
            <person name="Forster S."/>
            <person name="Putonti C."/>
            <person name="Lawley T."/>
            <person name="Wolfe A.J."/>
        </authorList>
    </citation>
    <scope>NUCLEOTIDE SEQUENCE [LARGE SCALE GENOMIC DNA]</scope>
    <source>
        <strain evidence="5">UMB0959</strain>
    </source>
</reference>
<keyword evidence="2" id="KW-0175">Coiled coil</keyword>
<organism evidence="4 5">
    <name type="scientific">Nosocomiicoccus massiliensis</name>
    <dbReference type="NCBI Taxonomy" id="1232430"/>
    <lineage>
        <taxon>Bacteria</taxon>
        <taxon>Bacillati</taxon>
        <taxon>Bacillota</taxon>
        <taxon>Bacilli</taxon>
        <taxon>Bacillales</taxon>
        <taxon>Staphylococcaceae</taxon>
        <taxon>Nosocomiicoccus</taxon>
    </lineage>
</organism>
<dbReference type="Pfam" id="PF06445">
    <property type="entry name" value="GyrI-like"/>
    <property type="match status" value="1"/>
</dbReference>
<dbReference type="InterPro" id="IPR009061">
    <property type="entry name" value="DNA-bd_dom_put_sf"/>
</dbReference>
<dbReference type="Proteomes" id="UP000243626">
    <property type="component" value="Chromosome"/>
</dbReference>
<keyword evidence="5" id="KW-1185">Reference proteome</keyword>